<proteinExistence type="predicted"/>
<organism evidence="4 5">
    <name type="scientific">Exiguobacterium antarcticum</name>
    <dbReference type="NCBI Taxonomy" id="132920"/>
    <lineage>
        <taxon>Bacteria</taxon>
        <taxon>Bacillati</taxon>
        <taxon>Bacillota</taxon>
        <taxon>Bacilli</taxon>
        <taxon>Bacillales</taxon>
        <taxon>Bacillales Family XII. Incertae Sedis</taxon>
        <taxon>Exiguobacterium</taxon>
    </lineage>
</organism>
<evidence type="ECO:0000256" key="1">
    <source>
        <dbReference type="ARBA" id="ARBA00022679"/>
    </source>
</evidence>
<dbReference type="PROSITE" id="PS51186">
    <property type="entry name" value="GNAT"/>
    <property type="match status" value="1"/>
</dbReference>
<keyword evidence="5" id="KW-1185">Reference proteome</keyword>
<comment type="caution">
    <text evidence="4">The sequence shown here is derived from an EMBL/GenBank/DDBJ whole genome shotgun (WGS) entry which is preliminary data.</text>
</comment>
<accession>A0ABT6R6B2</accession>
<evidence type="ECO:0000256" key="2">
    <source>
        <dbReference type="ARBA" id="ARBA00023315"/>
    </source>
</evidence>
<dbReference type="Gene3D" id="3.40.630.30">
    <property type="match status" value="1"/>
</dbReference>
<dbReference type="Proteomes" id="UP001243286">
    <property type="component" value="Unassembled WGS sequence"/>
</dbReference>
<gene>
    <name evidence="4" type="ORF">QK289_15010</name>
</gene>
<protein>
    <submittedName>
        <fullName evidence="4">GNAT family N-acetyltransferase</fullName>
    </submittedName>
</protein>
<evidence type="ECO:0000259" key="3">
    <source>
        <dbReference type="PROSITE" id="PS51186"/>
    </source>
</evidence>
<reference evidence="4 5" key="1">
    <citation type="submission" date="2023-04" db="EMBL/GenBank/DDBJ databases">
        <title>Antarctic isolates genomes.</title>
        <authorList>
            <person name="Dimov S.G."/>
        </authorList>
    </citation>
    <scope>NUCLEOTIDE SEQUENCE [LARGE SCALE GENOMIC DNA]</scope>
    <source>
        <strain evidence="4 5">AL19</strain>
    </source>
</reference>
<name>A0ABT6R6B2_9BACL</name>
<keyword evidence="1" id="KW-0808">Transferase</keyword>
<dbReference type="PANTHER" id="PTHR43072:SF23">
    <property type="entry name" value="UPF0039 PROTEIN C11D3.02C"/>
    <property type="match status" value="1"/>
</dbReference>
<dbReference type="RefSeq" id="WP_014970372.1">
    <property type="nucleotide sequence ID" value="NZ_JASBQV010000036.1"/>
</dbReference>
<dbReference type="PANTHER" id="PTHR43072">
    <property type="entry name" value="N-ACETYLTRANSFERASE"/>
    <property type="match status" value="1"/>
</dbReference>
<dbReference type="CDD" id="cd04301">
    <property type="entry name" value="NAT_SF"/>
    <property type="match status" value="1"/>
</dbReference>
<dbReference type="SUPFAM" id="SSF55729">
    <property type="entry name" value="Acyl-CoA N-acyltransferases (Nat)"/>
    <property type="match status" value="1"/>
</dbReference>
<dbReference type="InterPro" id="IPR000182">
    <property type="entry name" value="GNAT_dom"/>
</dbReference>
<dbReference type="InterPro" id="IPR016181">
    <property type="entry name" value="Acyl_CoA_acyltransferase"/>
</dbReference>
<dbReference type="Pfam" id="PF00583">
    <property type="entry name" value="Acetyltransf_1"/>
    <property type="match status" value="1"/>
</dbReference>
<evidence type="ECO:0000313" key="5">
    <source>
        <dbReference type="Proteomes" id="UP001243286"/>
    </source>
</evidence>
<dbReference type="EMBL" id="JASBQV010000036">
    <property type="protein sequence ID" value="MDI3236322.1"/>
    <property type="molecule type" value="Genomic_DNA"/>
</dbReference>
<feature type="domain" description="N-acetyltransferase" evidence="3">
    <location>
        <begin position="1"/>
        <end position="154"/>
    </location>
</feature>
<evidence type="ECO:0000313" key="4">
    <source>
        <dbReference type="EMBL" id="MDI3236322.1"/>
    </source>
</evidence>
<sequence length="154" mass="18157">MQIVETTDLDTLARLNRYVHEPHVMQQPDFFKPYDFATVRTFFAKIVGTGTHQFLLAELDGEAIGYVWIEYLRRPESAFQFAHSKARVHHLCIVDDKQQQGFGRQLLLEVERRALKQDIHKIDLDYWMSNDGVDVFYERLGFEKMRQVVAKSLH</sequence>
<keyword evidence="2" id="KW-0012">Acyltransferase</keyword>